<comment type="caution">
    <text evidence="1">The sequence shown here is derived from an EMBL/GenBank/DDBJ whole genome shotgun (WGS) entry which is preliminary data.</text>
</comment>
<organism evidence="1 2">
    <name type="scientific">Nonomuraea glycinis</name>
    <dbReference type="NCBI Taxonomy" id="2047744"/>
    <lineage>
        <taxon>Bacteria</taxon>
        <taxon>Bacillati</taxon>
        <taxon>Actinomycetota</taxon>
        <taxon>Actinomycetes</taxon>
        <taxon>Streptosporangiales</taxon>
        <taxon>Streptosporangiaceae</taxon>
        <taxon>Nonomuraea</taxon>
    </lineage>
</organism>
<dbReference type="EMBL" id="BMNK01000022">
    <property type="protein sequence ID" value="GGP17016.1"/>
    <property type="molecule type" value="Genomic_DNA"/>
</dbReference>
<reference evidence="1" key="2">
    <citation type="submission" date="2020-09" db="EMBL/GenBank/DDBJ databases">
        <authorList>
            <person name="Sun Q."/>
            <person name="Zhou Y."/>
        </authorList>
    </citation>
    <scope>NUCLEOTIDE SEQUENCE</scope>
    <source>
        <strain evidence="1">CGMCC 4.7430</strain>
    </source>
</reference>
<accession>A0A918ADF3</accession>
<protein>
    <submittedName>
        <fullName evidence="1">Uncharacterized protein</fullName>
    </submittedName>
</protein>
<dbReference type="AlphaFoldDB" id="A0A918ADF3"/>
<evidence type="ECO:0000313" key="1">
    <source>
        <dbReference type="EMBL" id="GGP17016.1"/>
    </source>
</evidence>
<sequence length="95" mass="10326">MVFRGPRPYFRPIENDIDCHTQWLFYAAPASESAFITSAQRAGRLVCGWGFQQGAVGECLLREVGPVSYRAASITLSTTSVTGLDASMIVAPRLS</sequence>
<dbReference type="Proteomes" id="UP000660745">
    <property type="component" value="Unassembled WGS sequence"/>
</dbReference>
<gene>
    <name evidence="1" type="ORF">GCM10012278_83180</name>
</gene>
<reference evidence="1" key="1">
    <citation type="journal article" date="2014" name="Int. J. Syst. Evol. Microbiol.">
        <title>Complete genome sequence of Corynebacterium casei LMG S-19264T (=DSM 44701T), isolated from a smear-ripened cheese.</title>
        <authorList>
            <consortium name="US DOE Joint Genome Institute (JGI-PGF)"/>
            <person name="Walter F."/>
            <person name="Albersmeier A."/>
            <person name="Kalinowski J."/>
            <person name="Ruckert C."/>
        </authorList>
    </citation>
    <scope>NUCLEOTIDE SEQUENCE</scope>
    <source>
        <strain evidence="1">CGMCC 4.7430</strain>
    </source>
</reference>
<name>A0A918ADF3_9ACTN</name>
<proteinExistence type="predicted"/>
<keyword evidence="2" id="KW-1185">Reference proteome</keyword>
<evidence type="ECO:0000313" key="2">
    <source>
        <dbReference type="Proteomes" id="UP000660745"/>
    </source>
</evidence>